<dbReference type="InterPro" id="IPR006148">
    <property type="entry name" value="Glc/Gal-6P_isomerase"/>
</dbReference>
<reference evidence="5 6" key="1">
    <citation type="journal article" date="2013" name="J. Mol. Microbiol. Biotechnol.">
        <title>Analysis of the Complete Genomes of Acholeplasma brassicae , A. palmae and A. laidlawii and Their Comparison to the Obligate Parasites from ' Candidatus Phytoplasma'.</title>
        <authorList>
            <person name="Kube M."/>
            <person name="Siewert C."/>
            <person name="Migdoll A.M."/>
            <person name="Duduk B."/>
            <person name="Holz S."/>
            <person name="Rabus R."/>
            <person name="Seemuller E."/>
            <person name="Mitrovic J."/>
            <person name="Muller I."/>
            <person name="Buttner C."/>
            <person name="Reinhardt R."/>
        </authorList>
    </citation>
    <scope>NUCLEOTIDE SEQUENCE [LARGE SCALE GENOMIC DNA]</scope>
    <source>
        <strain evidence="5 6">J233</strain>
    </source>
</reference>
<dbReference type="Gene3D" id="3.40.50.1360">
    <property type="match status" value="1"/>
</dbReference>
<dbReference type="PANTHER" id="PTHR11280">
    <property type="entry name" value="GLUCOSAMINE-6-PHOSPHATE ISOMERASE"/>
    <property type="match status" value="1"/>
</dbReference>
<protein>
    <recommendedName>
        <fullName evidence="3">Glucosamine-6-phosphate deaminase</fullName>
        <ecNumber evidence="3">3.5.99.6</ecNumber>
    </recommendedName>
</protein>
<dbReference type="CDD" id="cd01399">
    <property type="entry name" value="GlcN6P_deaminase"/>
    <property type="match status" value="1"/>
</dbReference>
<dbReference type="GO" id="GO:0042802">
    <property type="term" value="F:identical protein binding"/>
    <property type="evidence" value="ECO:0007669"/>
    <property type="project" value="TreeGrafter"/>
</dbReference>
<dbReference type="STRING" id="1318466.BN85405230"/>
<dbReference type="InterPro" id="IPR037171">
    <property type="entry name" value="NagB/RpiA_transferase-like"/>
</dbReference>
<dbReference type="EC" id="3.5.99.6" evidence="3"/>
<proteinExistence type="predicted"/>
<sequence length="237" mass="26759">MKIKIFQNDEQLYNEIKNHIISEIRELPSFNLGLATGSTPEKLYLKLIEAYTSKEFDPSSIKTFNLDEYIGLEESHEASYHYYMQTKLFQHIPFKGSHVPKSTGNPEENVKEYNKLLEENPIDLQILGIGSNGHIAFNEPNTSFLETVHIATLTEKTIIDNSRFFNSIEEVPKTAITMGLKNIMNAKKIILIATGLNKADAIFKTVKGEVTEKVPASILQQHPNVTIYLDSEAASKL</sequence>
<dbReference type="AlphaFoldDB" id="U4KPE1"/>
<dbReference type="PANTHER" id="PTHR11280:SF5">
    <property type="entry name" value="GLUCOSAMINE-6-PHOSPHATE ISOMERASE"/>
    <property type="match status" value="1"/>
</dbReference>
<dbReference type="GO" id="GO:0005737">
    <property type="term" value="C:cytoplasm"/>
    <property type="evidence" value="ECO:0007669"/>
    <property type="project" value="TreeGrafter"/>
</dbReference>
<dbReference type="HOGENOM" id="CLU_049611_1_1_14"/>
<evidence type="ECO:0000256" key="1">
    <source>
        <dbReference type="ARBA" id="ARBA00022801"/>
    </source>
</evidence>
<dbReference type="KEGG" id="apal:BN85405230"/>
<dbReference type="NCBIfam" id="TIGR00502">
    <property type="entry name" value="nagB"/>
    <property type="match status" value="1"/>
</dbReference>
<feature type="domain" description="Glucosamine/galactosamine-6-phosphate isomerase" evidence="4">
    <location>
        <begin position="11"/>
        <end position="222"/>
    </location>
</feature>
<dbReference type="InterPro" id="IPR004547">
    <property type="entry name" value="Glucosamine6P_isomerase"/>
</dbReference>
<dbReference type="Pfam" id="PF01182">
    <property type="entry name" value="Glucosamine_iso"/>
    <property type="match status" value="1"/>
</dbReference>
<dbReference type="EMBL" id="FO681347">
    <property type="protein sequence ID" value="CCV64100.1"/>
    <property type="molecule type" value="Genomic_DNA"/>
</dbReference>
<evidence type="ECO:0000256" key="3">
    <source>
        <dbReference type="NCBIfam" id="TIGR00502"/>
    </source>
</evidence>
<dbReference type="GO" id="GO:0004342">
    <property type="term" value="F:glucosamine-6-phosphate deaminase activity"/>
    <property type="evidence" value="ECO:0007669"/>
    <property type="project" value="UniProtKB-UniRule"/>
</dbReference>
<keyword evidence="2" id="KW-0119">Carbohydrate metabolism</keyword>
<dbReference type="Proteomes" id="UP000032740">
    <property type="component" value="Chromosome"/>
</dbReference>
<dbReference type="GO" id="GO:0019262">
    <property type="term" value="P:N-acetylneuraminate catabolic process"/>
    <property type="evidence" value="ECO:0007669"/>
    <property type="project" value="TreeGrafter"/>
</dbReference>
<dbReference type="GO" id="GO:0006043">
    <property type="term" value="P:glucosamine catabolic process"/>
    <property type="evidence" value="ECO:0007669"/>
    <property type="project" value="TreeGrafter"/>
</dbReference>
<keyword evidence="1 5" id="KW-0378">Hydrolase</keyword>
<dbReference type="OrthoDB" id="9791139at2"/>
<dbReference type="PROSITE" id="PS01161">
    <property type="entry name" value="GLC_GALNAC_ISOMERASE"/>
    <property type="match status" value="1"/>
</dbReference>
<keyword evidence="6" id="KW-1185">Reference proteome</keyword>
<dbReference type="GO" id="GO:0005975">
    <property type="term" value="P:carbohydrate metabolic process"/>
    <property type="evidence" value="ECO:0007669"/>
    <property type="project" value="InterPro"/>
</dbReference>
<organism evidence="5 6">
    <name type="scientific">Alteracholeplasma palmae (strain ATCC 49389 / J233)</name>
    <name type="common">Acholeplasma palmae</name>
    <dbReference type="NCBI Taxonomy" id="1318466"/>
    <lineage>
        <taxon>Bacteria</taxon>
        <taxon>Bacillati</taxon>
        <taxon>Mycoplasmatota</taxon>
        <taxon>Mollicutes</taxon>
        <taxon>Acholeplasmatales</taxon>
        <taxon>Acholeplasmataceae</taxon>
        <taxon>Acholeplasma</taxon>
    </lineage>
</organism>
<accession>U4KPE1</accession>
<dbReference type="InterPro" id="IPR018321">
    <property type="entry name" value="Glucosamine6P_isomerase_CS"/>
</dbReference>
<gene>
    <name evidence="5" type="primary">nagB</name>
    <name evidence="5" type="ORF">BN85405230</name>
</gene>
<dbReference type="SUPFAM" id="SSF100950">
    <property type="entry name" value="NagB/RpiA/CoA transferase-like"/>
    <property type="match status" value="1"/>
</dbReference>
<name>U4KPE1_ALTPJ</name>
<evidence type="ECO:0000313" key="6">
    <source>
        <dbReference type="Proteomes" id="UP000032740"/>
    </source>
</evidence>
<evidence type="ECO:0000256" key="2">
    <source>
        <dbReference type="ARBA" id="ARBA00023277"/>
    </source>
</evidence>
<dbReference type="GO" id="GO:0006046">
    <property type="term" value="P:N-acetylglucosamine catabolic process"/>
    <property type="evidence" value="ECO:0007669"/>
    <property type="project" value="UniProtKB-UniRule"/>
</dbReference>
<evidence type="ECO:0000313" key="5">
    <source>
        <dbReference type="EMBL" id="CCV64100.1"/>
    </source>
</evidence>
<dbReference type="RefSeq" id="WP_026657499.1">
    <property type="nucleotide sequence ID" value="NC_022538.1"/>
</dbReference>
<evidence type="ECO:0000259" key="4">
    <source>
        <dbReference type="Pfam" id="PF01182"/>
    </source>
</evidence>